<dbReference type="InterPro" id="IPR027470">
    <property type="entry name" value="Cation_efflux_CTD"/>
</dbReference>
<evidence type="ECO:0000313" key="2">
    <source>
        <dbReference type="EMBL" id="CCF84887.1"/>
    </source>
</evidence>
<dbReference type="Pfam" id="PF16916">
    <property type="entry name" value="ZT_dimer"/>
    <property type="match status" value="1"/>
</dbReference>
<dbReference type="InterPro" id="IPR036837">
    <property type="entry name" value="Cation_efflux_CTD_sf"/>
</dbReference>
<gene>
    <name evidence="2" type="ORF">NITHO_4130002</name>
</gene>
<evidence type="ECO:0000313" key="3">
    <source>
        <dbReference type="Proteomes" id="UP000004221"/>
    </source>
</evidence>
<feature type="domain" description="Cation efflux protein cytoplasmic" evidence="1">
    <location>
        <begin position="1"/>
        <end position="57"/>
    </location>
</feature>
<protein>
    <submittedName>
        <fullName evidence="2">Cation diffusion facilitator family transporter</fullName>
    </submittedName>
</protein>
<keyword evidence="3" id="KW-1185">Reference proteome</keyword>
<name>I4EJM5_9BACT</name>
<proteinExistence type="predicted"/>
<dbReference type="EMBL" id="CAGS01000350">
    <property type="protein sequence ID" value="CCF84887.1"/>
    <property type="molecule type" value="Genomic_DNA"/>
</dbReference>
<accession>I4EJM5</accession>
<evidence type="ECO:0000259" key="1">
    <source>
        <dbReference type="Pfam" id="PF16916"/>
    </source>
</evidence>
<dbReference type="Gene3D" id="3.30.70.1350">
    <property type="entry name" value="Cation efflux protein, cytoplasmic domain"/>
    <property type="match status" value="1"/>
</dbReference>
<reference evidence="2 3" key="1">
    <citation type="journal article" date="2012" name="ISME J.">
        <title>Nitrification expanded: discovery, physiology and genomics of a nitrite-oxidizing bacterium from the phylum Chloroflexi.</title>
        <authorList>
            <person name="Sorokin D.Y."/>
            <person name="Lucker S."/>
            <person name="Vejmelkova D."/>
            <person name="Kostrikina N.A."/>
            <person name="Kleerebezem R."/>
            <person name="Rijpstra W.I."/>
            <person name="Damste J.S."/>
            <person name="Le Paslier D."/>
            <person name="Muyzer G."/>
            <person name="Wagner M."/>
            <person name="van Loosdrecht M.C."/>
            <person name="Daims H."/>
        </authorList>
    </citation>
    <scope>NUCLEOTIDE SEQUENCE [LARGE SCALE GENOMIC DNA]</scope>
    <source>
        <strain evidence="3">none</strain>
    </source>
</reference>
<comment type="caution">
    <text evidence="2">The sequence shown here is derived from an EMBL/GenBank/DDBJ whole genome shotgun (WGS) entry which is preliminary data.</text>
</comment>
<organism evidence="2 3">
    <name type="scientific">Nitrolancea hollandica Lb</name>
    <dbReference type="NCBI Taxonomy" id="1129897"/>
    <lineage>
        <taxon>Bacteria</taxon>
        <taxon>Pseudomonadati</taxon>
        <taxon>Thermomicrobiota</taxon>
        <taxon>Thermomicrobia</taxon>
        <taxon>Sphaerobacterales</taxon>
        <taxon>Sphaerobacterineae</taxon>
        <taxon>Sphaerobacteraceae</taxon>
        <taxon>Nitrolancea</taxon>
    </lineage>
</organism>
<dbReference type="AlphaFoldDB" id="I4EJM5"/>
<dbReference type="Proteomes" id="UP000004221">
    <property type="component" value="Unassembled WGS sequence"/>
</dbReference>
<sequence>MHNIRTRDGEGVIWVDLHIQVDPELRVDRAHDIASAVAARVEQELNAPADVTVHVEPADMAHLRPERGHNPWR</sequence>
<dbReference type="SUPFAM" id="SSF160240">
    <property type="entry name" value="Cation efflux protein cytoplasmic domain-like"/>
    <property type="match status" value="1"/>
</dbReference>